<feature type="transmembrane region" description="Helical" evidence="1">
    <location>
        <begin position="177"/>
        <end position="195"/>
    </location>
</feature>
<evidence type="ECO:0000313" key="2">
    <source>
        <dbReference type="EMBL" id="MBM7588057.1"/>
    </source>
</evidence>
<keyword evidence="3" id="KW-1185">Reference proteome</keyword>
<reference evidence="2 3" key="1">
    <citation type="submission" date="2021-01" db="EMBL/GenBank/DDBJ databases">
        <title>Genomic Encyclopedia of Type Strains, Phase IV (KMG-IV): sequencing the most valuable type-strain genomes for metagenomic binning, comparative biology and taxonomic classification.</title>
        <authorList>
            <person name="Goeker M."/>
        </authorList>
    </citation>
    <scope>NUCLEOTIDE SEQUENCE [LARGE SCALE GENOMIC DNA]</scope>
    <source>
        <strain evidence="2 3">DSM 24834</strain>
    </source>
</reference>
<keyword evidence="1" id="KW-0812">Transmembrane</keyword>
<feature type="transmembrane region" description="Helical" evidence="1">
    <location>
        <begin position="470"/>
        <end position="494"/>
    </location>
</feature>
<name>A0ABS2NJM5_9BACI</name>
<feature type="transmembrane region" description="Helical" evidence="1">
    <location>
        <begin position="398"/>
        <end position="420"/>
    </location>
</feature>
<dbReference type="InterPro" id="IPR031599">
    <property type="entry name" value="ABC_tran_2"/>
</dbReference>
<feature type="transmembrane region" description="Helical" evidence="1">
    <location>
        <begin position="426"/>
        <end position="450"/>
    </location>
</feature>
<dbReference type="EMBL" id="JAFBDZ010000007">
    <property type="protein sequence ID" value="MBM7588057.1"/>
    <property type="molecule type" value="Genomic_DNA"/>
</dbReference>
<gene>
    <name evidence="2" type="ORF">JOC86_004632</name>
</gene>
<feature type="transmembrane region" description="Helical" evidence="1">
    <location>
        <begin position="238"/>
        <end position="263"/>
    </location>
</feature>
<dbReference type="Pfam" id="PF16949">
    <property type="entry name" value="ABC_tran_2"/>
    <property type="match status" value="1"/>
</dbReference>
<accession>A0ABS2NJM5</accession>
<feature type="transmembrane region" description="Helical" evidence="1">
    <location>
        <begin position="107"/>
        <end position="129"/>
    </location>
</feature>
<comment type="caution">
    <text evidence="2">The sequence shown here is derived from an EMBL/GenBank/DDBJ whole genome shotgun (WGS) entry which is preliminary data.</text>
</comment>
<feature type="transmembrane region" description="Helical" evidence="1">
    <location>
        <begin position="347"/>
        <end position="365"/>
    </location>
</feature>
<evidence type="ECO:0000256" key="1">
    <source>
        <dbReference type="SAM" id="Phobius"/>
    </source>
</evidence>
<feature type="transmembrane region" description="Helical" evidence="1">
    <location>
        <begin position="141"/>
        <end position="165"/>
    </location>
</feature>
<feature type="transmembrane region" description="Helical" evidence="1">
    <location>
        <begin position="24"/>
        <end position="45"/>
    </location>
</feature>
<dbReference type="RefSeq" id="WP_205175433.1">
    <property type="nucleotide sequence ID" value="NZ_JAFBDZ010000007.1"/>
</dbReference>
<keyword evidence="1" id="KW-1133">Transmembrane helix</keyword>
<feature type="transmembrane region" description="Helical" evidence="1">
    <location>
        <begin position="523"/>
        <end position="546"/>
    </location>
</feature>
<feature type="transmembrane region" description="Helical" evidence="1">
    <location>
        <begin position="315"/>
        <end position="335"/>
    </location>
</feature>
<dbReference type="Proteomes" id="UP001646157">
    <property type="component" value="Unassembled WGS sequence"/>
</dbReference>
<proteinExistence type="predicted"/>
<sequence length="567" mass="63864">MNLLKLEWQLTRNRWKTLKETRKLLYGFVAFLGVMIGIYIINTIMKTSPVWPDSITIHLFTLLFMIVLLLTMITGIPEMFNHLFTSDDLSFLNSLPIKKSSIFQMKLIRSFVGGPTLIAIISIVSMYYFLYYSGASLHLLWAGPLMCLSMVFLGLTLSAFINLGLVQILPKSRAKELMTVMSGVTTFILVMMFQVPNLLNTYDHSSVNVLERIPSFPNWFPFVWLGKSMLAAKTGEQLPLLILVPIGFFVLSFIIFILSLSFTEMGMGKGFSKLHGQSIKKKRNSNTKNKFKVYKPRKILIIKEWRMIQRDVREWMAIAPLAVLIIVPFVFMASNQELANQALTSPYLSWAITQVGILFMFSYGNSMLMSSSFGREGENVDFLQSLPIKPLDILISKLVANWVLVFILVAVLEGIATILFHWQIHYLLIGLVAIAILSLGISGISLYIGLTGARYNPNKVNERINGVASFVIMVVSFIYFIFAVMIWACVTVPANMASNLEMLKTTPISFLYNVAVWKGDQPLLVTVIGIVVLLLFSFGALAFGLYNGSKLIQSKGLRKLIEIVERS</sequence>
<feature type="transmembrane region" description="Helical" evidence="1">
    <location>
        <begin position="57"/>
        <end position="76"/>
    </location>
</feature>
<protein>
    <submittedName>
        <fullName evidence="2">ABC-2 type transport system permease protein</fullName>
    </submittedName>
</protein>
<keyword evidence="1" id="KW-0472">Membrane</keyword>
<evidence type="ECO:0000313" key="3">
    <source>
        <dbReference type="Proteomes" id="UP001646157"/>
    </source>
</evidence>
<organism evidence="2 3">
    <name type="scientific">Rossellomorea pakistanensis</name>
    <dbReference type="NCBI Taxonomy" id="992288"/>
    <lineage>
        <taxon>Bacteria</taxon>
        <taxon>Bacillati</taxon>
        <taxon>Bacillota</taxon>
        <taxon>Bacilli</taxon>
        <taxon>Bacillales</taxon>
        <taxon>Bacillaceae</taxon>
        <taxon>Rossellomorea</taxon>
    </lineage>
</organism>